<dbReference type="CDD" id="cd22270">
    <property type="entry name" value="DPBB_kiwellin-like"/>
    <property type="match status" value="1"/>
</dbReference>
<dbReference type="GO" id="GO:0005576">
    <property type="term" value="C:extracellular region"/>
    <property type="evidence" value="ECO:0007669"/>
    <property type="project" value="UniProtKB-SubCell"/>
</dbReference>
<comment type="similarity">
    <text evidence="2">Belongs to the kiwellin family.</text>
</comment>
<dbReference type="SUPFAM" id="SSF50685">
    <property type="entry name" value="Barwin-like endoglucanases"/>
    <property type="match status" value="1"/>
</dbReference>
<feature type="compositionally biased region" description="Basic residues" evidence="5">
    <location>
        <begin position="75"/>
        <end position="95"/>
    </location>
</feature>
<comment type="subcellular location">
    <subcellularLocation>
        <location evidence="1">Secreted</location>
    </subcellularLocation>
</comment>
<keyword evidence="7" id="KW-1185">Reference proteome</keyword>
<proteinExistence type="inferred from homology"/>
<evidence type="ECO:0000313" key="6">
    <source>
        <dbReference type="EMBL" id="CAL4934054.1"/>
    </source>
</evidence>
<sequence length="207" mass="21636">MGQCASPSTSNERRPPGHLDTSSLTMASAKIVVLVGVLALLHVSSASARRHSKPDPCDAAAADEGGFLDDLPGGMRHKKAPHPGSHHCAPARHGGRAGGGIPAVMTVNGFKRGEDGGGPSACDGHFHGDGELIVALSTDWFARGRRCHRGIRITSAHHGRTVVARVVDECDSRRGCRHNIVDSSPAVWKALGLDTDVGEVPVTWSDA</sequence>
<dbReference type="InterPro" id="IPR039271">
    <property type="entry name" value="Kiwellin-like"/>
</dbReference>
<evidence type="ECO:0008006" key="8">
    <source>
        <dbReference type="Google" id="ProtNLM"/>
    </source>
</evidence>
<dbReference type="InterPro" id="IPR036908">
    <property type="entry name" value="RlpA-like_sf"/>
</dbReference>
<dbReference type="Proteomes" id="UP001497457">
    <property type="component" value="Chromosome 15b"/>
</dbReference>
<dbReference type="AlphaFoldDB" id="A0ABC8XZ70"/>
<feature type="region of interest" description="Disordered" evidence="5">
    <location>
        <begin position="1"/>
        <end position="21"/>
    </location>
</feature>
<keyword evidence="3" id="KW-0964">Secreted</keyword>
<feature type="region of interest" description="Disordered" evidence="5">
    <location>
        <begin position="48"/>
        <end position="97"/>
    </location>
</feature>
<evidence type="ECO:0000256" key="1">
    <source>
        <dbReference type="ARBA" id="ARBA00004613"/>
    </source>
</evidence>
<dbReference type="EMBL" id="OZ075125">
    <property type="protein sequence ID" value="CAL4934054.1"/>
    <property type="molecule type" value="Genomic_DNA"/>
</dbReference>
<dbReference type="PANTHER" id="PTHR33191">
    <property type="entry name" value="RIPENING-RELATED PROTEIN 2-RELATED"/>
    <property type="match status" value="1"/>
</dbReference>
<keyword evidence="4" id="KW-0732">Signal</keyword>
<evidence type="ECO:0000256" key="4">
    <source>
        <dbReference type="ARBA" id="ARBA00022729"/>
    </source>
</evidence>
<reference evidence="6" key="1">
    <citation type="submission" date="2024-10" db="EMBL/GenBank/DDBJ databases">
        <authorList>
            <person name="Ryan C."/>
        </authorList>
    </citation>
    <scope>NUCLEOTIDE SEQUENCE [LARGE SCALE GENOMIC DNA]</scope>
</reference>
<evidence type="ECO:0000313" key="7">
    <source>
        <dbReference type="Proteomes" id="UP001497457"/>
    </source>
</evidence>
<gene>
    <name evidence="6" type="ORF">URODEC1_LOCUS28458</name>
</gene>
<name>A0ABC8XZ70_9POAL</name>
<protein>
    <recommendedName>
        <fullName evidence="8">Ripening-related protein 6</fullName>
    </recommendedName>
</protein>
<dbReference type="Pfam" id="PF24300">
    <property type="entry name" value="KWL1"/>
    <property type="match status" value="1"/>
</dbReference>
<evidence type="ECO:0000256" key="5">
    <source>
        <dbReference type="SAM" id="MobiDB-lite"/>
    </source>
</evidence>
<organism evidence="6 7">
    <name type="scientific">Urochloa decumbens</name>
    <dbReference type="NCBI Taxonomy" id="240449"/>
    <lineage>
        <taxon>Eukaryota</taxon>
        <taxon>Viridiplantae</taxon>
        <taxon>Streptophyta</taxon>
        <taxon>Embryophyta</taxon>
        <taxon>Tracheophyta</taxon>
        <taxon>Spermatophyta</taxon>
        <taxon>Magnoliopsida</taxon>
        <taxon>Liliopsida</taxon>
        <taxon>Poales</taxon>
        <taxon>Poaceae</taxon>
        <taxon>PACMAD clade</taxon>
        <taxon>Panicoideae</taxon>
        <taxon>Panicodae</taxon>
        <taxon>Paniceae</taxon>
        <taxon>Melinidinae</taxon>
        <taxon>Urochloa</taxon>
    </lineage>
</organism>
<evidence type="ECO:0000256" key="3">
    <source>
        <dbReference type="ARBA" id="ARBA00022525"/>
    </source>
</evidence>
<dbReference type="PANTHER" id="PTHR33191:SF56">
    <property type="entry name" value="RIPENING-RELATED PROTEIN 7-RELATED"/>
    <property type="match status" value="1"/>
</dbReference>
<dbReference type="Gene3D" id="2.40.40.10">
    <property type="entry name" value="RlpA-like domain"/>
    <property type="match status" value="1"/>
</dbReference>
<evidence type="ECO:0000256" key="2">
    <source>
        <dbReference type="ARBA" id="ARBA00005592"/>
    </source>
</evidence>
<accession>A0ABC8XZ70</accession>
<feature type="compositionally biased region" description="Polar residues" evidence="5">
    <location>
        <begin position="1"/>
        <end position="10"/>
    </location>
</feature>